<accession>A0A3B4C3E1</accession>
<protein>
    <recommendedName>
        <fullName evidence="5">Leprecan-like alpha-helical domain-containing protein</fullName>
    </recommendedName>
</protein>
<reference evidence="6" key="2">
    <citation type="submission" date="2025-08" db="UniProtKB">
        <authorList>
            <consortium name="Ensembl"/>
        </authorList>
    </citation>
    <scope>IDENTIFICATION</scope>
</reference>
<dbReference type="STRING" id="42514.ENSPNAP00000005114"/>
<evidence type="ECO:0000313" key="6">
    <source>
        <dbReference type="Ensembl" id="ENSPNAP00000005114.1"/>
    </source>
</evidence>
<dbReference type="GO" id="GO:0030199">
    <property type="term" value="P:collagen fibril organization"/>
    <property type="evidence" value="ECO:0007669"/>
    <property type="project" value="TreeGrafter"/>
</dbReference>
<feature type="domain" description="Leprecan-like alpha-helical" evidence="5">
    <location>
        <begin position="42"/>
        <end position="338"/>
    </location>
</feature>
<dbReference type="GO" id="GO:0005518">
    <property type="term" value="F:collagen binding"/>
    <property type="evidence" value="ECO:0007669"/>
    <property type="project" value="TreeGrafter"/>
</dbReference>
<dbReference type="Ensembl" id="ENSPNAT00000005854.2">
    <property type="protein sequence ID" value="ENSPNAP00000005114.1"/>
    <property type="gene ID" value="ENSPNAG00000011408.2"/>
</dbReference>
<feature type="signal peptide" evidence="4">
    <location>
        <begin position="1"/>
        <end position="26"/>
    </location>
</feature>
<dbReference type="InterPro" id="IPR052284">
    <property type="entry name" value="Collagen_mod_leprecan"/>
</dbReference>
<dbReference type="Proteomes" id="UP001501920">
    <property type="component" value="Chromosome 13"/>
</dbReference>
<dbReference type="AlphaFoldDB" id="A0A3B4C3E1"/>
<dbReference type="PANTHER" id="PTHR13986:SF4">
    <property type="entry name" value="ENDOPLASMIC RETICULUM PROTEIN SC65"/>
    <property type="match status" value="1"/>
</dbReference>
<reference evidence="6" key="3">
    <citation type="submission" date="2025-09" db="UniProtKB">
        <authorList>
            <consortium name="Ensembl"/>
        </authorList>
    </citation>
    <scope>IDENTIFICATION</scope>
</reference>
<dbReference type="InterPro" id="IPR011990">
    <property type="entry name" value="TPR-like_helical_dom_sf"/>
</dbReference>
<dbReference type="Pfam" id="PF23557">
    <property type="entry name" value="TPR_leprecan"/>
    <property type="match status" value="1"/>
</dbReference>
<comment type="similarity">
    <text evidence="1">Belongs to the leprecan family.</text>
</comment>
<keyword evidence="7" id="KW-1185">Reference proteome</keyword>
<dbReference type="PANTHER" id="PTHR13986">
    <property type="entry name" value="PROTEIN LYSINE HYDROXYLATION COMPLEX COMPONENT"/>
    <property type="match status" value="1"/>
</dbReference>
<evidence type="ECO:0000256" key="1">
    <source>
        <dbReference type="ARBA" id="ARBA00006487"/>
    </source>
</evidence>
<feature type="chain" id="PRO_5017305212" description="Leprecan-like alpha-helical domain-containing protein" evidence="4">
    <location>
        <begin position="27"/>
        <end position="433"/>
    </location>
</feature>
<reference evidence="6 7" key="1">
    <citation type="submission" date="2020-10" db="EMBL/GenBank/DDBJ databases">
        <title>Pygocentrus nattereri (red-bellied piranha) genome, fPygNat1, primary haplotype.</title>
        <authorList>
            <person name="Myers G."/>
            <person name="Meyer A."/>
            <person name="Karagic N."/>
            <person name="Pippel M."/>
            <person name="Winkler S."/>
            <person name="Tracey A."/>
            <person name="Wood J."/>
            <person name="Formenti G."/>
            <person name="Howe K."/>
            <person name="Fedrigo O."/>
            <person name="Jarvis E.D."/>
        </authorList>
    </citation>
    <scope>NUCLEOTIDE SEQUENCE [LARGE SCALE GENOMIC DNA]</scope>
</reference>
<name>A0A3B4C3E1_PYGNA</name>
<organism evidence="6 7">
    <name type="scientific">Pygocentrus nattereri</name>
    <name type="common">Red-bellied piranha</name>
    <dbReference type="NCBI Taxonomy" id="42514"/>
    <lineage>
        <taxon>Eukaryota</taxon>
        <taxon>Metazoa</taxon>
        <taxon>Chordata</taxon>
        <taxon>Craniata</taxon>
        <taxon>Vertebrata</taxon>
        <taxon>Euteleostomi</taxon>
        <taxon>Actinopterygii</taxon>
        <taxon>Neopterygii</taxon>
        <taxon>Teleostei</taxon>
        <taxon>Ostariophysi</taxon>
        <taxon>Characiformes</taxon>
        <taxon>Characoidei</taxon>
        <taxon>Pygocentrus</taxon>
    </lineage>
</organism>
<dbReference type="OrthoDB" id="8517835at2759"/>
<evidence type="ECO:0000256" key="2">
    <source>
        <dbReference type="ARBA" id="ARBA00022729"/>
    </source>
</evidence>
<gene>
    <name evidence="6" type="primary">P3H4</name>
</gene>
<dbReference type="InterPro" id="IPR056585">
    <property type="entry name" value="Leprecan_dom"/>
</dbReference>
<dbReference type="Gene3D" id="1.25.40.10">
    <property type="entry name" value="Tetratricopeptide repeat domain"/>
    <property type="match status" value="1"/>
</dbReference>
<evidence type="ECO:0000256" key="4">
    <source>
        <dbReference type="SAM" id="SignalP"/>
    </source>
</evidence>
<dbReference type="GO" id="GO:0005783">
    <property type="term" value="C:endoplasmic reticulum"/>
    <property type="evidence" value="ECO:0007669"/>
    <property type="project" value="TreeGrafter"/>
</dbReference>
<proteinExistence type="inferred from homology"/>
<evidence type="ECO:0000313" key="7">
    <source>
        <dbReference type="Proteomes" id="UP001501920"/>
    </source>
</evidence>
<dbReference type="GeneTree" id="ENSGT00940000153814"/>
<keyword evidence="3" id="KW-0325">Glycoprotein</keyword>
<keyword evidence="2 4" id="KW-0732">Signal</keyword>
<evidence type="ECO:0000259" key="5">
    <source>
        <dbReference type="Pfam" id="PF23557"/>
    </source>
</evidence>
<evidence type="ECO:0000256" key="3">
    <source>
        <dbReference type="ARBA" id="ARBA00023180"/>
    </source>
</evidence>
<sequence length="433" mass="50217">MSSSTMTKQPCVVVVSLFLIVWFALPEAVVSGNGPKDYPLTLEFAYGQALDHYVAENWKESVTYLKLSLRLYRLMKESVAFCCNSCRHGDLDGDPAVGQSADPGLRTFWHILLRASCVKRCKIRFPPSVFRPLGKEITEDFERRTPYQYLHFAYHELDETENAASAAHTYLQKNPNDTLMVERMKIYTSIPGLEDSLTNHEERQYERSFLTAVLLLNSGDYSGSVIDMEEALREYLQEHALCTAACEGAVDVVMHQELYASLADACIEALRCKVKCEENLIPSVGGFFVEKFVATMYHHLQFAYYKMNDARRAVPCASSYMLFDPSDEVMKQNMHYYYEYRQQWGLQQRHFYPRPEAERYFNQTATQRRMLEYTEKYLQQHDEEVVWTNEERSGEKSISLDQEFEGNGDYEEGIYAKWSQEPKSKWDSGEPED</sequence>
<dbReference type="OMA" id="EAFCGRN"/>